<dbReference type="SUPFAM" id="SSF53448">
    <property type="entry name" value="Nucleotide-diphospho-sugar transferases"/>
    <property type="match status" value="1"/>
</dbReference>
<sequence>MIAVTVFTPTFNRADLLKRCYLSILQQNRDDIEWLIIDDGSIDNTAEVIKEFKNENKVKINYIYQENSGKQAAWNLAVNKANGEYFIGLDSDDALVAGSIDKLLSINTVFDDKEIMGIRAVSVSSATMKPNNAYLLNEDKKSSWFDEFQSGIKGERIDFFKTELLRKYLYPITSGVKFIPEIWFYSTVSKEYCFYYSSIQVRIFFDDEETNRLSKSSIKKHAIGHYISRKALLDNVPKKIWLSRPVDFIKSVVRLNQALTMIDSKYIDHSKSSILVKIVALPGVIMNKIKRQ</sequence>
<feature type="domain" description="Glycosyltransferase 2-like" evidence="1">
    <location>
        <begin position="5"/>
        <end position="105"/>
    </location>
</feature>
<dbReference type="Pfam" id="PF00535">
    <property type="entry name" value="Glycos_transf_2"/>
    <property type="match status" value="1"/>
</dbReference>
<evidence type="ECO:0000313" key="3">
    <source>
        <dbReference type="Proteomes" id="UP000031914"/>
    </source>
</evidence>
<dbReference type="InterPro" id="IPR001173">
    <property type="entry name" value="Glyco_trans_2-like"/>
</dbReference>
<accession>A0ABN4F459</accession>
<keyword evidence="3" id="KW-1185">Reference proteome</keyword>
<evidence type="ECO:0000259" key="1">
    <source>
        <dbReference type="Pfam" id="PF00535"/>
    </source>
</evidence>
<protein>
    <submittedName>
        <fullName evidence="2">Glycosyltransferase like 2 family protein</fullName>
    </submittedName>
</protein>
<dbReference type="EMBL" id="CP009787">
    <property type="protein sequence ID" value="AJJ11020.1"/>
    <property type="molecule type" value="Genomic_DNA"/>
</dbReference>
<organism evidence="2 3">
    <name type="scientific">Yersinia rohdei</name>
    <dbReference type="NCBI Taxonomy" id="29485"/>
    <lineage>
        <taxon>Bacteria</taxon>
        <taxon>Pseudomonadati</taxon>
        <taxon>Pseudomonadota</taxon>
        <taxon>Gammaproteobacteria</taxon>
        <taxon>Enterobacterales</taxon>
        <taxon>Yersiniaceae</taxon>
        <taxon>Yersinia</taxon>
    </lineage>
</organism>
<dbReference type="Proteomes" id="UP000031914">
    <property type="component" value="Chromosome"/>
</dbReference>
<name>A0ABN4F459_YERRO</name>
<dbReference type="GeneID" id="45568889"/>
<dbReference type="RefSeq" id="WP_004714622.1">
    <property type="nucleotide sequence ID" value="NZ_CABIHW010000024.1"/>
</dbReference>
<dbReference type="PANTHER" id="PTHR22916">
    <property type="entry name" value="GLYCOSYLTRANSFERASE"/>
    <property type="match status" value="1"/>
</dbReference>
<dbReference type="CDD" id="cd00761">
    <property type="entry name" value="Glyco_tranf_GTA_type"/>
    <property type="match status" value="1"/>
</dbReference>
<proteinExistence type="predicted"/>
<dbReference type="InterPro" id="IPR029044">
    <property type="entry name" value="Nucleotide-diphossugar_trans"/>
</dbReference>
<reference evidence="2 3" key="1">
    <citation type="journal article" date="2015" name="Genome Announc.">
        <title>Thirty-Two Complete Genome Assemblies of Nine Yersinia Species, Including Y. pestis, Y. pseudotuberculosis, and Y. enterocolitica.</title>
        <authorList>
            <person name="Johnson S.L."/>
            <person name="Daligault H.E."/>
            <person name="Davenport K.W."/>
            <person name="Jaissle J."/>
            <person name="Frey K.G."/>
            <person name="Ladner J.T."/>
            <person name="Broomall S.M."/>
            <person name="Bishop-Lilly K.A."/>
            <person name="Bruce D.C."/>
            <person name="Coyne S.R."/>
            <person name="Gibbons H.S."/>
            <person name="Lo C.C."/>
            <person name="Munk A.C."/>
            <person name="Rosenzweig C.N."/>
            <person name="Koroleva G.I."/>
            <person name="Palacios G.F."/>
            <person name="Redden C.L."/>
            <person name="Xu Y."/>
            <person name="Minogue T.D."/>
            <person name="Chain P.S."/>
        </authorList>
    </citation>
    <scope>NUCLEOTIDE SEQUENCE [LARGE SCALE GENOMIC DNA]</scope>
    <source>
        <strain evidence="2 3">YRA</strain>
    </source>
</reference>
<gene>
    <name evidence="2" type="ORF">CH64_3621</name>
</gene>
<evidence type="ECO:0000313" key="2">
    <source>
        <dbReference type="EMBL" id="AJJ11020.1"/>
    </source>
</evidence>
<dbReference type="PANTHER" id="PTHR22916:SF3">
    <property type="entry name" value="UDP-GLCNAC:BETAGAL BETA-1,3-N-ACETYLGLUCOSAMINYLTRANSFERASE-LIKE PROTEIN 1"/>
    <property type="match status" value="1"/>
</dbReference>
<dbReference type="Gene3D" id="3.90.550.10">
    <property type="entry name" value="Spore Coat Polysaccharide Biosynthesis Protein SpsA, Chain A"/>
    <property type="match status" value="1"/>
</dbReference>